<dbReference type="EMBL" id="JANBUK010003098">
    <property type="protein sequence ID" value="KAJ2768981.1"/>
    <property type="molecule type" value="Genomic_DNA"/>
</dbReference>
<dbReference type="Proteomes" id="UP001140066">
    <property type="component" value="Unassembled WGS sequence"/>
</dbReference>
<gene>
    <name evidence="1" type="ORF">GGI18_005486</name>
</gene>
<comment type="caution">
    <text evidence="1">The sequence shown here is derived from an EMBL/GenBank/DDBJ whole genome shotgun (WGS) entry which is preliminary data.</text>
</comment>
<keyword evidence="2" id="KW-1185">Reference proteome</keyword>
<evidence type="ECO:0000313" key="2">
    <source>
        <dbReference type="Proteomes" id="UP001140066"/>
    </source>
</evidence>
<protein>
    <submittedName>
        <fullName evidence="1">Uncharacterized protein</fullName>
    </submittedName>
</protein>
<accession>A0ACC1JWY8</accession>
<name>A0ACC1JWY8_9FUNG</name>
<reference evidence="1" key="1">
    <citation type="submission" date="2022-07" db="EMBL/GenBank/DDBJ databases">
        <title>Phylogenomic reconstructions and comparative analyses of Kickxellomycotina fungi.</title>
        <authorList>
            <person name="Reynolds N.K."/>
            <person name="Stajich J.E."/>
            <person name="Barry K."/>
            <person name="Grigoriev I.V."/>
            <person name="Crous P."/>
            <person name="Smith M.E."/>
        </authorList>
    </citation>
    <scope>NUCLEOTIDE SEQUENCE</scope>
    <source>
        <strain evidence="1">BCRC 34191</strain>
    </source>
</reference>
<evidence type="ECO:0000313" key="1">
    <source>
        <dbReference type="EMBL" id="KAJ2768981.1"/>
    </source>
</evidence>
<proteinExistence type="predicted"/>
<organism evidence="1 2">
    <name type="scientific">Coemansia linderi</name>
    <dbReference type="NCBI Taxonomy" id="2663919"/>
    <lineage>
        <taxon>Eukaryota</taxon>
        <taxon>Fungi</taxon>
        <taxon>Fungi incertae sedis</taxon>
        <taxon>Zoopagomycota</taxon>
        <taxon>Kickxellomycotina</taxon>
        <taxon>Kickxellomycetes</taxon>
        <taxon>Kickxellales</taxon>
        <taxon>Kickxellaceae</taxon>
        <taxon>Coemansia</taxon>
    </lineage>
</organism>
<sequence>MFRVVVLEDETLEQFFSLMVTASFRFTDGVELSNPLRAISTHLPVSPTTSRGGASARILAGGRSVAEGMSARVAQTIALGSQFVDQRVLTPIVRGAALSEGFVAKALSPGVAGGASGFAVSEELAKSTVLANGDGLEEGPSEQVADDMARMSLGGMDGYFEPAPTASLQPQQRLPEEVLENQWTNAPQDPYENLLDEVDQLLGEIKDDDEPAAIAGLDDGDFDAGAARGKAELDLDLDDDSDDDLAHLLTDKP</sequence>